<comment type="caution">
    <text evidence="4">The sequence shown here is derived from an EMBL/GenBank/DDBJ whole genome shotgun (WGS) entry which is preliminary data.</text>
</comment>
<reference evidence="5 7" key="2">
    <citation type="submission" date="2020-12" db="EMBL/GenBank/DDBJ databases">
        <title>Comparative genomic insights into the epidemiology and virulence of plant pathogenic Pseudomonads from Turkey.</title>
        <authorList>
            <person name="Dillon M."/>
            <person name="Ruiz-Bedoya T."/>
            <person name="Bendalovic-Torma C."/>
            <person name="Guttman K.M."/>
            <person name="Kwak H."/>
            <person name="Middleton M.A."/>
            <person name="Wang P.W."/>
            <person name="Horuz S."/>
            <person name="Aysan Y."/>
            <person name="Guttman D.S."/>
        </authorList>
    </citation>
    <scope>NUCLEOTIDE SEQUENCE [LARGE SCALE GENOMIC DNA]</scope>
    <source>
        <strain evidence="5 7">S4_EA_3a</strain>
    </source>
</reference>
<keyword evidence="7" id="KW-1185">Reference proteome</keyword>
<evidence type="ECO:0000313" key="5">
    <source>
        <dbReference type="EMBL" id="MBI6653439.1"/>
    </source>
</evidence>
<dbReference type="Proteomes" id="UP000614123">
    <property type="component" value="Unassembled WGS sequence"/>
</dbReference>
<evidence type="ECO:0000256" key="2">
    <source>
        <dbReference type="SAM" id="MobiDB-lite"/>
    </source>
</evidence>
<keyword evidence="1" id="KW-0175">Coiled coil</keyword>
<accession>A0A3S0NZ89</accession>
<feature type="coiled-coil region" evidence="1">
    <location>
        <begin position="178"/>
        <end position="205"/>
    </location>
</feature>
<feature type="chain" id="PRO_5030082874" description="Chromosome segregation ATPase" evidence="3">
    <location>
        <begin position="22"/>
        <end position="241"/>
    </location>
</feature>
<reference evidence="4 6" key="1">
    <citation type="submission" date="2019-09" db="EMBL/GenBank/DDBJ databases">
        <title>Genomic sequencing of 4 copper resistant soil isolates.</title>
        <authorList>
            <person name="Havryliuk O."/>
        </authorList>
    </citation>
    <scope>NUCLEOTIDE SEQUENCE [LARGE SCALE GENOMIC DNA]</scope>
    <source>
        <strain evidence="4 6">UKR4</strain>
    </source>
</reference>
<evidence type="ECO:0000256" key="3">
    <source>
        <dbReference type="SAM" id="SignalP"/>
    </source>
</evidence>
<keyword evidence="3" id="KW-0732">Signal</keyword>
<evidence type="ECO:0000256" key="1">
    <source>
        <dbReference type="SAM" id="Coils"/>
    </source>
</evidence>
<sequence>MKPRLSTVALAVLVQAGLAQAQAQAQQSSESTPAAQASEPSLARQSIEWSQTRLTELDAAIAVFEQNLAKRNGNTRAKVEVALQELKGKRDAYRAEAEAAAAQAKIRSEQELAQARQSLDDSWTALQGTKDRYLDTVQADVATRRAVLQAEFDARQKAWQEAIDGLSADAAWLSAEQRVAIEVRIEALKVRVEEEKARAARLRDASTQAWENAKQSYAEAQQNFAQTYSSIRESIAEAAKK</sequence>
<organism evidence="4 6">
    <name type="scientific">Pseudomonas veronii</name>
    <dbReference type="NCBI Taxonomy" id="76761"/>
    <lineage>
        <taxon>Bacteria</taxon>
        <taxon>Pseudomonadati</taxon>
        <taxon>Pseudomonadota</taxon>
        <taxon>Gammaproteobacteria</taxon>
        <taxon>Pseudomonadales</taxon>
        <taxon>Pseudomonadaceae</taxon>
        <taxon>Pseudomonas</taxon>
    </lineage>
</organism>
<proteinExistence type="predicted"/>
<name>A0A3S0NZ89_PSEVE</name>
<feature type="region of interest" description="Disordered" evidence="2">
    <location>
        <begin position="24"/>
        <end position="43"/>
    </location>
</feature>
<feature type="signal peptide" evidence="3">
    <location>
        <begin position="1"/>
        <end position="21"/>
    </location>
</feature>
<dbReference type="EMBL" id="VWXT01000450">
    <property type="protein sequence ID" value="KAA6172612.1"/>
    <property type="molecule type" value="Genomic_DNA"/>
</dbReference>
<feature type="compositionally biased region" description="Low complexity" evidence="2">
    <location>
        <begin position="24"/>
        <end position="41"/>
    </location>
</feature>
<dbReference type="Proteomes" id="UP000323909">
    <property type="component" value="Unassembled WGS sequence"/>
</dbReference>
<gene>
    <name evidence="4" type="ORF">F3K53_24745</name>
    <name evidence="5" type="ORF">YA0849_31285</name>
</gene>
<dbReference type="RefSeq" id="WP_126589733.1">
    <property type="nucleotide sequence ID" value="NZ_JAEILD010000219.1"/>
</dbReference>
<feature type="coiled-coil region" evidence="1">
    <location>
        <begin position="76"/>
        <end position="103"/>
    </location>
</feature>
<evidence type="ECO:0000313" key="6">
    <source>
        <dbReference type="Proteomes" id="UP000323909"/>
    </source>
</evidence>
<protein>
    <recommendedName>
        <fullName evidence="8">Chromosome segregation ATPase</fullName>
    </recommendedName>
</protein>
<evidence type="ECO:0000313" key="7">
    <source>
        <dbReference type="Proteomes" id="UP000614123"/>
    </source>
</evidence>
<dbReference type="AlphaFoldDB" id="A0A3S0NZ89"/>
<evidence type="ECO:0000313" key="4">
    <source>
        <dbReference type="EMBL" id="KAA6172612.1"/>
    </source>
</evidence>
<dbReference type="EMBL" id="JAEILD010000219">
    <property type="protein sequence ID" value="MBI6653439.1"/>
    <property type="molecule type" value="Genomic_DNA"/>
</dbReference>
<evidence type="ECO:0008006" key="8">
    <source>
        <dbReference type="Google" id="ProtNLM"/>
    </source>
</evidence>